<dbReference type="GO" id="GO:0012505">
    <property type="term" value="C:endomembrane system"/>
    <property type="evidence" value="ECO:0007669"/>
    <property type="project" value="UniProtKB-ARBA"/>
</dbReference>
<dbReference type="Proteomes" id="UP001295423">
    <property type="component" value="Unassembled WGS sequence"/>
</dbReference>
<dbReference type="Gene3D" id="1.10.1000.11">
    <property type="entry name" value="Arf Nucleotide-binding Site Opener,domain 2"/>
    <property type="match status" value="1"/>
</dbReference>
<dbReference type="Pfam" id="PF01369">
    <property type="entry name" value="Sec7"/>
    <property type="match status" value="1"/>
</dbReference>
<dbReference type="InterPro" id="IPR023394">
    <property type="entry name" value="Sec7_C_sf"/>
</dbReference>
<dbReference type="Gene3D" id="1.10.220.20">
    <property type="match status" value="1"/>
</dbReference>
<dbReference type="PANTHER" id="PTHR10663:SF388">
    <property type="entry name" value="GOLGI-SPECIFIC BREFELDIN A-RESISTANCE GUANINE NUCLEOTIDE EXCHANGE FACTOR 1"/>
    <property type="match status" value="1"/>
</dbReference>
<dbReference type="GO" id="GO:0032012">
    <property type="term" value="P:regulation of ARF protein signal transduction"/>
    <property type="evidence" value="ECO:0007669"/>
    <property type="project" value="InterPro"/>
</dbReference>
<keyword evidence="4" id="KW-1185">Reference proteome</keyword>
<evidence type="ECO:0000256" key="1">
    <source>
        <dbReference type="SAM" id="MobiDB-lite"/>
    </source>
</evidence>
<dbReference type="SUPFAM" id="SSF48425">
    <property type="entry name" value="Sec7 domain"/>
    <property type="match status" value="1"/>
</dbReference>
<evidence type="ECO:0000259" key="2">
    <source>
        <dbReference type="PROSITE" id="PS50190"/>
    </source>
</evidence>
<accession>A0AAD2G349</accession>
<dbReference type="SMART" id="SM00222">
    <property type="entry name" value="Sec7"/>
    <property type="match status" value="1"/>
</dbReference>
<dbReference type="GO" id="GO:0005085">
    <property type="term" value="F:guanyl-nucleotide exchange factor activity"/>
    <property type="evidence" value="ECO:0007669"/>
    <property type="project" value="InterPro"/>
</dbReference>
<dbReference type="InterPro" id="IPR035999">
    <property type="entry name" value="Sec7_dom_sf"/>
</dbReference>
<feature type="region of interest" description="Disordered" evidence="1">
    <location>
        <begin position="1078"/>
        <end position="1131"/>
    </location>
</feature>
<dbReference type="InterPro" id="IPR000904">
    <property type="entry name" value="Sec7_dom"/>
</dbReference>
<dbReference type="PANTHER" id="PTHR10663">
    <property type="entry name" value="GUANYL-NUCLEOTIDE EXCHANGE FACTOR"/>
    <property type="match status" value="1"/>
</dbReference>
<dbReference type="CDD" id="cd00171">
    <property type="entry name" value="Sec7"/>
    <property type="match status" value="1"/>
</dbReference>
<sequence length="1679" mass="184985">MAGTTPTLEAARHLCQEARVVLTSLRGGPPNVARGDLAQDLMDVRALVNRLLLNSTSETSATVATTIDTTNDASGSTMTTTAQNEQQAATGDEEDGDAVLVQSPGRISASLLPTNEDVGPCARPFLAVVMDPRAAGPHTLVALRSLHRLLEKGSLVPNAKHCYKVGLEPLTKGVLNCKFEQTDAGADEAVEMAIADLLALMVQIDRRAIRNETLMDAFNTVFVTRNTFVHSPALCYHFEDVLTTMLQVVFEDLDTLCDPAGKLILELLVNQLLHTPFVGGDDEASREAQMAHDATRVLCLRLTRTALRTGFSTMESDKLVAALAKFDESGTDNDRSLLHIIQDDLCLALLMTGQAIWAFEGNNNISPGFISLEVLSEICSTLSTLWTSVNLRKYLVVQFESIFTGFFQRALVLLRQRQIPIDSISFHANIIFDASTEIILECLVDIMTLHDHSQTVAQGNGGSLESLFATYDCNMRRSDAAAGLMIELCRCCGSKVDEEGEIIYTPLSDEAGSVPDDTTMAAPPAVDAPGASESGDGMATTPGLRQIPPHLKELCAEVIIGGMKCMFNDDHPTEETKLERRARQSIFEGQPKVMPSPQSISDLSRAQSVHLLRSIKSKKRLMRKAAHLFNKKASKGIEFLANSGVIPDPVTPRSVASFLRNGIVVGLDKKAVGAYLGEMGKSPVAGKSPPNWERDFFHKEVLETYCSLFRFENQSLLDGLRMFLACFRLPGEAQQIDRILQAFSDSCSRLCEEGGKQLFSEDPKRASDAAYLLSFSIIMLNTDQHNDNIREDRKMTKNDFIKNNADYGRDITDPGKELPKEYLSAIYDSIREEEIRTEGEGADGSMTVERWKDVLRGSVNDEEDEDRLPTIHDAEDLTELVLEHVWMPIMSAISALWGVKQIVVDSNGMPTESGPNGMLAAQGARLGMDMAYDMMVGVRNLGRTDVFLKIFDRVCIYTGLLTYTANASDRARNFSNSVEAQGAFILALRIARETNEDIGVEGFKKIWSMIFELRDLKMLGGGVSKKNTSIVMESDPDLLKERARKEWNSKLVNKGRTHEPQEKQNSGLWSALFGTSDEAEEDANAANKQTNGRNSIHGKESHILWDDVASNNDEGERSEDSFGSNLEPSSASIEPSIGAHFERHLLQEDMLLSQQREMLVTGLERVEDTQALGISPSDRVRKRLEKCCDYVGLVSDSRFMDDGGLYTLLQALVELLPTSDNICKSDDEAKTPDVTPISPASAAFAEVLICEIALRNRDRLTMLWSNVLQAHYSSRLSAIAHTYADNEDAHWQILSGAIEKSITGLLRISCCAVQKGQVPNEVLSTWSILESIDKGEGKLSLIDWFELHLGEGLWRITRCVDGATKLEESGWNGLFALSYWCADRGLRLPPVRSIVIGRSVGLAEDDPSLQAYRSLHFLLNASEVKDFVPAKGIATIRCLTAAGNNRNCPKLSIAGLDLLHMFSSQGDEATEANDFWKLVWKPVVEGMTEAIGLSAYTSVRQHALSMLTDLFLEKQAGFIPISHLCDSLGQLCIPLAGRGIVELREGSIKIESTDELMIELDLCIGLIFKPLRHHLKDVVSEGEEVLLLVWKPILDVLKDILNDPTSKGAKEAGLPAEALHSTNELTIEHLRNVVHVLTDFDILKAQSQSSDDITQLTWDAIESMPPCKEFVKEWKQGTV</sequence>
<comment type="caution">
    <text evidence="3">The sequence shown here is derived from an EMBL/GenBank/DDBJ whole genome shotgun (WGS) entry which is preliminary data.</text>
</comment>
<feature type="domain" description="SEC7" evidence="2">
    <location>
        <begin position="611"/>
        <end position="833"/>
    </location>
</feature>
<feature type="region of interest" description="Disordered" evidence="1">
    <location>
        <begin position="508"/>
        <end position="545"/>
    </location>
</feature>
<feature type="compositionally biased region" description="Polar residues" evidence="1">
    <location>
        <begin position="1121"/>
        <end position="1131"/>
    </location>
</feature>
<evidence type="ECO:0000313" key="4">
    <source>
        <dbReference type="Proteomes" id="UP001295423"/>
    </source>
</evidence>
<proteinExistence type="predicted"/>
<organism evidence="3 4">
    <name type="scientific">Cylindrotheca closterium</name>
    <dbReference type="NCBI Taxonomy" id="2856"/>
    <lineage>
        <taxon>Eukaryota</taxon>
        <taxon>Sar</taxon>
        <taxon>Stramenopiles</taxon>
        <taxon>Ochrophyta</taxon>
        <taxon>Bacillariophyta</taxon>
        <taxon>Bacillariophyceae</taxon>
        <taxon>Bacillariophycidae</taxon>
        <taxon>Bacillariales</taxon>
        <taxon>Bacillariaceae</taxon>
        <taxon>Cylindrotheca</taxon>
    </lineage>
</organism>
<dbReference type="EMBL" id="CAKOGP040002080">
    <property type="protein sequence ID" value="CAJ1960993.1"/>
    <property type="molecule type" value="Genomic_DNA"/>
</dbReference>
<name>A0AAD2G349_9STRA</name>
<dbReference type="GO" id="GO:0005737">
    <property type="term" value="C:cytoplasm"/>
    <property type="evidence" value="ECO:0007669"/>
    <property type="project" value="UniProtKB-ARBA"/>
</dbReference>
<evidence type="ECO:0000313" key="3">
    <source>
        <dbReference type="EMBL" id="CAJ1960993.1"/>
    </source>
</evidence>
<protein>
    <recommendedName>
        <fullName evidence="2">SEC7 domain-containing protein</fullName>
    </recommendedName>
</protein>
<dbReference type="PROSITE" id="PS50190">
    <property type="entry name" value="SEC7"/>
    <property type="match status" value="1"/>
</dbReference>
<reference evidence="3" key="1">
    <citation type="submission" date="2023-08" db="EMBL/GenBank/DDBJ databases">
        <authorList>
            <person name="Audoor S."/>
            <person name="Bilcke G."/>
        </authorList>
    </citation>
    <scope>NUCLEOTIDE SEQUENCE</scope>
</reference>
<gene>
    <name evidence="3" type="ORF">CYCCA115_LOCUS18986</name>
</gene>
<dbReference type="GO" id="GO:0016192">
    <property type="term" value="P:vesicle-mediated transport"/>
    <property type="evidence" value="ECO:0007669"/>
    <property type="project" value="UniProtKB-ARBA"/>
</dbReference>